<evidence type="ECO:0000259" key="1">
    <source>
        <dbReference type="SMART" id="SM00933"/>
    </source>
</evidence>
<comment type="caution">
    <text evidence="2">The sequence shown here is derived from an EMBL/GenBank/DDBJ whole genome shotgun (WGS) entry which is preliminary data.</text>
</comment>
<evidence type="ECO:0000313" key="2">
    <source>
        <dbReference type="EMBL" id="KUK23820.1"/>
    </source>
</evidence>
<organism evidence="2 3">
    <name type="scientific">Thermotoga petrophila</name>
    <dbReference type="NCBI Taxonomy" id="93929"/>
    <lineage>
        <taxon>Bacteria</taxon>
        <taxon>Thermotogati</taxon>
        <taxon>Thermotogota</taxon>
        <taxon>Thermotogae</taxon>
        <taxon>Thermotogales</taxon>
        <taxon>Thermotogaceae</taxon>
        <taxon>Thermotoga</taxon>
    </lineage>
</organism>
<dbReference type="InterPro" id="IPR018977">
    <property type="entry name" value="NurA_domain"/>
</dbReference>
<dbReference type="Pfam" id="PF09376">
    <property type="entry name" value="NurA"/>
    <property type="match status" value="1"/>
</dbReference>
<proteinExistence type="predicted"/>
<sequence>MQVRIERVERIESELEEHVGDQTFVEESRFLEEDEQGEGKILDQIIFVDGKRRSFVRITTDEGITGIFAELCVGAVIWDREGGTKTLFSPDKPPVKERVLGFSQSFQEEGYEEVGGILFKVVKEGKDAMQSIDLYMRSLEIEEVRKHMDKNTLIVKDGPAARELPFEENVGPIGLVKNIGVTELSKEDFKKLRFLKKGERSKMFVSSRETPLKKVGAYVKLIDGEGIRGLVRLETYVKDDDQIPYVRKVFDDLAKTLPHLTADLPIPRLPENILPIQFLEENLSYYLTDKNYMNTRLFAYIGR</sequence>
<dbReference type="InterPro" id="IPR012337">
    <property type="entry name" value="RNaseH-like_sf"/>
</dbReference>
<feature type="domain" description="NurA" evidence="1">
    <location>
        <begin position="43"/>
        <end position="285"/>
    </location>
</feature>
<dbReference type="SMART" id="SM00933">
    <property type="entry name" value="NurA"/>
    <property type="match status" value="1"/>
</dbReference>
<dbReference type="AlphaFoldDB" id="A0A101ESF3"/>
<dbReference type="Proteomes" id="UP000058636">
    <property type="component" value="Unassembled WGS sequence"/>
</dbReference>
<gene>
    <name evidence="2" type="ORF">XD57_0063</name>
</gene>
<evidence type="ECO:0000313" key="3">
    <source>
        <dbReference type="Proteomes" id="UP000058636"/>
    </source>
</evidence>
<dbReference type="EMBL" id="LGFG01000002">
    <property type="protein sequence ID" value="KUK23820.1"/>
    <property type="molecule type" value="Genomic_DNA"/>
</dbReference>
<dbReference type="RefSeq" id="WP_012896324.1">
    <property type="nucleotide sequence ID" value="NZ_DAITJQ010000004.1"/>
</dbReference>
<protein>
    <submittedName>
        <fullName evidence="2">NurA domain protein</fullName>
    </submittedName>
</protein>
<accession>A0A101ESF3</accession>
<dbReference type="SUPFAM" id="SSF53098">
    <property type="entry name" value="Ribonuclease H-like"/>
    <property type="match status" value="1"/>
</dbReference>
<reference evidence="2 3" key="1">
    <citation type="journal article" date="2015" name="MBio">
        <title>Genome-Resolved Metagenomic Analysis Reveals Roles for Candidate Phyla and Other Microbial Community Members in Biogeochemical Transformations in Oil Reservoirs.</title>
        <authorList>
            <person name="Hu P."/>
            <person name="Tom L."/>
            <person name="Singh A."/>
            <person name="Thomas B.C."/>
            <person name="Baker B.J."/>
            <person name="Piceno Y.M."/>
            <person name="Andersen G.L."/>
            <person name="Banfield J.F."/>
        </authorList>
    </citation>
    <scope>NUCLEOTIDE SEQUENCE [LARGE SCALE GENOMIC DNA]</scope>
    <source>
        <strain evidence="2">46_26</strain>
    </source>
</reference>
<dbReference type="PATRIC" id="fig|93930.3.peg.262"/>
<name>A0A101ESF3_9THEM</name>